<evidence type="ECO:0000313" key="2">
    <source>
        <dbReference type="Proteomes" id="UP001595817"/>
    </source>
</evidence>
<dbReference type="Proteomes" id="UP001595817">
    <property type="component" value="Unassembled WGS sequence"/>
</dbReference>
<accession>A0ABV8X764</accession>
<gene>
    <name evidence="1" type="ORF">ACFOZY_15235</name>
</gene>
<dbReference type="InterPro" id="IPR025062">
    <property type="entry name" value="DUF4003"/>
</dbReference>
<evidence type="ECO:0000313" key="1">
    <source>
        <dbReference type="EMBL" id="MFC4411743.1"/>
    </source>
</evidence>
<keyword evidence="2" id="KW-1185">Reference proteome</keyword>
<sequence length="321" mass="36448">MEIEKTEEHLESTYRKVENAVSWGVDKRVLLTIASSYVSSGRTFDGKRFLEISDSIKKSTKWYSPLRGNIMYVIASLLDQDDSEIEEKLNVLFNKAEALKAAGFKESVHLYLAASLLPDESDLYAEAVKAKDFYDEIKKRHRYLTYHDDYTYAVLLRNNGDPSEQADVMRSYYDDLRAEGFMLGNELQWMSQVLAYGNSSLDRSLPARAAEIRDSFKVLGTKIRTSHFPQLGFVTGFRLNGQQLQQLSEIVKNLESMKLFRWYKDMAFPIAVQLMIRELMNEDQAIDISMAATVEMLMQAQQTAMLAVVSTSVAASSTGGE</sequence>
<organism evidence="1 2">
    <name type="scientific">Chungangia koreensis</name>
    <dbReference type="NCBI Taxonomy" id="752657"/>
    <lineage>
        <taxon>Bacteria</taxon>
        <taxon>Bacillati</taxon>
        <taxon>Bacillota</taxon>
        <taxon>Bacilli</taxon>
        <taxon>Lactobacillales</taxon>
        <taxon>Chungangia</taxon>
    </lineage>
</organism>
<dbReference type="RefSeq" id="WP_378157036.1">
    <property type="nucleotide sequence ID" value="NZ_JBHSEC010000022.1"/>
</dbReference>
<name>A0ABV8X764_9LACT</name>
<protein>
    <submittedName>
        <fullName evidence="1">DUF4003 family protein</fullName>
    </submittedName>
</protein>
<comment type="caution">
    <text evidence="1">The sequence shown here is derived from an EMBL/GenBank/DDBJ whole genome shotgun (WGS) entry which is preliminary data.</text>
</comment>
<proteinExistence type="predicted"/>
<dbReference type="Pfam" id="PF13170">
    <property type="entry name" value="DUF4003"/>
    <property type="match status" value="1"/>
</dbReference>
<dbReference type="EMBL" id="JBHSEC010000022">
    <property type="protein sequence ID" value="MFC4411743.1"/>
    <property type="molecule type" value="Genomic_DNA"/>
</dbReference>
<reference evidence="2" key="1">
    <citation type="journal article" date="2019" name="Int. J. Syst. Evol. Microbiol.">
        <title>The Global Catalogue of Microorganisms (GCM) 10K type strain sequencing project: providing services to taxonomists for standard genome sequencing and annotation.</title>
        <authorList>
            <consortium name="The Broad Institute Genomics Platform"/>
            <consortium name="The Broad Institute Genome Sequencing Center for Infectious Disease"/>
            <person name="Wu L."/>
            <person name="Ma J."/>
        </authorList>
    </citation>
    <scope>NUCLEOTIDE SEQUENCE [LARGE SCALE GENOMIC DNA]</scope>
    <source>
        <strain evidence="2">CCUG 59778</strain>
    </source>
</reference>